<dbReference type="EMBL" id="CADCWC010000129">
    <property type="protein sequence ID" value="CAA9527903.1"/>
    <property type="molecule type" value="Genomic_DNA"/>
</dbReference>
<proteinExistence type="predicted"/>
<dbReference type="AlphaFoldDB" id="A0A6J4TN58"/>
<protein>
    <submittedName>
        <fullName evidence="1">Uncharacterized protein</fullName>
    </submittedName>
</protein>
<evidence type="ECO:0000313" key="1">
    <source>
        <dbReference type="EMBL" id="CAA9527903.1"/>
    </source>
</evidence>
<gene>
    <name evidence="1" type="ORF">AVDCRST_MAG79-662</name>
</gene>
<accession>A0A6J4TN58</accession>
<sequence length="36" mass="3811">GAMTVGALLTWRLALHDRPALRGVERPTDADVAIPA</sequence>
<reference evidence="1" key="1">
    <citation type="submission" date="2020-02" db="EMBL/GenBank/DDBJ databases">
        <authorList>
            <person name="Meier V. D."/>
        </authorList>
    </citation>
    <scope>NUCLEOTIDE SEQUENCE</scope>
    <source>
        <strain evidence="1">AVDCRST_MAG79</strain>
    </source>
</reference>
<name>A0A6J4TN58_9ACTN</name>
<organism evidence="1">
    <name type="scientific">uncultured Thermoleophilia bacterium</name>
    <dbReference type="NCBI Taxonomy" id="1497501"/>
    <lineage>
        <taxon>Bacteria</taxon>
        <taxon>Bacillati</taxon>
        <taxon>Actinomycetota</taxon>
        <taxon>Thermoleophilia</taxon>
        <taxon>environmental samples</taxon>
    </lineage>
</organism>
<feature type="non-terminal residue" evidence="1">
    <location>
        <position position="1"/>
    </location>
</feature>